<comment type="caution">
    <text evidence="1">The sequence shown here is derived from an EMBL/GenBank/DDBJ whole genome shotgun (WGS) entry which is preliminary data.</text>
</comment>
<keyword evidence="2" id="KW-1185">Reference proteome</keyword>
<dbReference type="AlphaFoldDB" id="A0A9Q5DC37"/>
<organism evidence="1 2">
    <name type="scientific">Chitinophaga solisilvae</name>
    <dbReference type="NCBI Taxonomy" id="1233460"/>
    <lineage>
        <taxon>Bacteria</taxon>
        <taxon>Pseudomonadati</taxon>
        <taxon>Bacteroidota</taxon>
        <taxon>Chitinophagia</taxon>
        <taxon>Chitinophagales</taxon>
        <taxon>Chitinophagaceae</taxon>
        <taxon>Chitinophaga</taxon>
    </lineage>
</organism>
<protein>
    <submittedName>
        <fullName evidence="1">Uncharacterized protein</fullName>
    </submittedName>
</protein>
<reference evidence="1" key="1">
    <citation type="submission" date="2020-05" db="EMBL/GenBank/DDBJ databases">
        <title>Chitinophaga laudate sp. nov., isolated from a tropical peat swamp.</title>
        <authorList>
            <person name="Goh C.B.S."/>
            <person name="Lee M.S."/>
            <person name="Parimannan S."/>
            <person name="Pasbakhsh P."/>
            <person name="Yule C.M."/>
            <person name="Rajandas H."/>
            <person name="Loke S."/>
            <person name="Croft L."/>
            <person name="Tan J.B.L."/>
        </authorList>
    </citation>
    <scope>NUCLEOTIDE SEQUENCE</scope>
    <source>
        <strain evidence="1">Mgbs1</strain>
    </source>
</reference>
<sequence length="135" mass="15739">MISLHHLKSGDTVITSYGGVEKTGKVLQVDHEDKKVLVAIDDEENDLWFDLDNLYSIPLEESTLLRLQFHIDEAQSGNGRGKLYVRGPFSIRIFGEGHQPRLELHYRDETRDLKENITLNELQNHYYQMTNFHLE</sequence>
<evidence type="ECO:0000313" key="2">
    <source>
        <dbReference type="Proteomes" id="UP000281028"/>
    </source>
</evidence>
<evidence type="ECO:0000313" key="1">
    <source>
        <dbReference type="EMBL" id="NSL88047.1"/>
    </source>
</evidence>
<dbReference type="Proteomes" id="UP000281028">
    <property type="component" value="Unassembled WGS sequence"/>
</dbReference>
<proteinExistence type="predicted"/>
<accession>A0A9Q5DC37</accession>
<dbReference type="EMBL" id="RIAR02000001">
    <property type="protein sequence ID" value="NSL88047.1"/>
    <property type="molecule type" value="Genomic_DNA"/>
</dbReference>
<name>A0A9Q5DC37_9BACT</name>
<gene>
    <name evidence="1" type="ORF">ECE50_014465</name>
</gene>